<evidence type="ECO:0000256" key="2">
    <source>
        <dbReference type="ARBA" id="ARBA00022741"/>
    </source>
</evidence>
<reference evidence="5 6" key="1">
    <citation type="submission" date="2021-08" db="EMBL/GenBank/DDBJ databases">
        <authorList>
            <person name="Peeters C."/>
        </authorList>
    </citation>
    <scope>NUCLEOTIDE SEQUENCE [LARGE SCALE GENOMIC DNA]</scope>
    <source>
        <strain evidence="5 6">LMG 23994</strain>
    </source>
</reference>
<protein>
    <recommendedName>
        <fullName evidence="4">Bacterial type II secretion system protein E domain-containing protein</fullName>
    </recommendedName>
</protein>
<dbReference type="Gene3D" id="3.30.450.90">
    <property type="match status" value="1"/>
</dbReference>
<dbReference type="InterPro" id="IPR001482">
    <property type="entry name" value="T2SS/T4SS_dom"/>
</dbReference>
<feature type="domain" description="Bacterial type II secretion system protein E" evidence="4">
    <location>
        <begin position="325"/>
        <end position="339"/>
    </location>
</feature>
<dbReference type="PANTHER" id="PTHR30258">
    <property type="entry name" value="TYPE II SECRETION SYSTEM PROTEIN GSPE-RELATED"/>
    <property type="match status" value="1"/>
</dbReference>
<dbReference type="SUPFAM" id="SSF52540">
    <property type="entry name" value="P-loop containing nucleoside triphosphate hydrolases"/>
    <property type="match status" value="1"/>
</dbReference>
<sequence length="523" mass="58348">MGAMTEMTPSILGQARVLTAEGGQFALPAQLRDMMCFMDDGMLYVSTSHGTNHHVLGFIERLVRNQVRYTLKKVPLMEVKRLYETAPVAQATAGTTKTSSAQPGEESTHRQLEVVRLIREAVELGASDVHFIVDYQICVIRFRVHGELGTRHELTTQHGNDLCATIYQSMCDVADPIYNPGKSQDARLKRSFLKQCGLFGARVATRPTDSGTLMVLRLLYDRRSEKPSLDTLGYLPEQTALVRRMGQRTTGINIFSGPTGSGKSTTLECVLTDLLKVFENKIHLLTIEDPPEYTIPGANQTPILCDKDDDEAISREWTRSISNSMRLDPDVMMVGEMRDLSSAAAAFRAAMTGHGVWTTLHANDVVSILERLRDIGVELSLLTDPALMTGLINQSLVRKICLECEPKYFRDYRDTLPADLVERVERTCLADKVRLKGDGCPKCKGSGIAGRTVVAEVIMPTKAFMRVFKTQGKAEAREYWVRQMNGITKNQHLIRRINEGLVDPQLGERDVCPLDEDLITLEE</sequence>
<keyword evidence="3" id="KW-0067">ATP-binding</keyword>
<dbReference type="Gene3D" id="3.40.50.300">
    <property type="entry name" value="P-loop containing nucleotide triphosphate hydrolases"/>
    <property type="match status" value="1"/>
</dbReference>
<gene>
    <name evidence="5" type="ORF">LMG23994_01805</name>
</gene>
<keyword evidence="2" id="KW-0547">Nucleotide-binding</keyword>
<dbReference type="PANTHER" id="PTHR30258:SF2">
    <property type="entry name" value="COMG OPERON PROTEIN 1"/>
    <property type="match status" value="1"/>
</dbReference>
<dbReference type="PROSITE" id="PS00662">
    <property type="entry name" value="T2SP_E"/>
    <property type="match status" value="1"/>
</dbReference>
<comment type="caution">
    <text evidence="5">The sequence shown here is derived from an EMBL/GenBank/DDBJ whole genome shotgun (WGS) entry which is preliminary data.</text>
</comment>
<organism evidence="5 6">
    <name type="scientific">Cupriavidus pinatubonensis</name>
    <dbReference type="NCBI Taxonomy" id="248026"/>
    <lineage>
        <taxon>Bacteria</taxon>
        <taxon>Pseudomonadati</taxon>
        <taxon>Pseudomonadota</taxon>
        <taxon>Betaproteobacteria</taxon>
        <taxon>Burkholderiales</taxon>
        <taxon>Burkholderiaceae</taxon>
        <taxon>Cupriavidus</taxon>
    </lineage>
</organism>
<evidence type="ECO:0000259" key="4">
    <source>
        <dbReference type="PROSITE" id="PS00662"/>
    </source>
</evidence>
<evidence type="ECO:0000256" key="3">
    <source>
        <dbReference type="ARBA" id="ARBA00022840"/>
    </source>
</evidence>
<evidence type="ECO:0000313" key="5">
    <source>
        <dbReference type="EMBL" id="CAG9170071.1"/>
    </source>
</evidence>
<dbReference type="Proteomes" id="UP000701702">
    <property type="component" value="Unassembled WGS sequence"/>
</dbReference>
<proteinExistence type="inferred from homology"/>
<dbReference type="InterPro" id="IPR027417">
    <property type="entry name" value="P-loop_NTPase"/>
</dbReference>
<evidence type="ECO:0000256" key="1">
    <source>
        <dbReference type="ARBA" id="ARBA00006611"/>
    </source>
</evidence>
<evidence type="ECO:0000313" key="6">
    <source>
        <dbReference type="Proteomes" id="UP000701702"/>
    </source>
</evidence>
<dbReference type="EMBL" id="CAJZAF010000007">
    <property type="protein sequence ID" value="CAG9170071.1"/>
    <property type="molecule type" value="Genomic_DNA"/>
</dbReference>
<keyword evidence="6" id="KW-1185">Reference proteome</keyword>
<accession>A0ABM8WRN1</accession>
<name>A0ABM8WRN1_9BURK</name>
<dbReference type="Pfam" id="PF00437">
    <property type="entry name" value="T2SSE"/>
    <property type="match status" value="1"/>
</dbReference>
<comment type="similarity">
    <text evidence="1">Belongs to the GSP E family.</text>
</comment>